<dbReference type="EMBL" id="JAGINT010000002">
    <property type="protein sequence ID" value="MBP2355470.1"/>
    <property type="molecule type" value="Genomic_DNA"/>
</dbReference>
<dbReference type="Gene3D" id="3.20.20.80">
    <property type="entry name" value="Glycosidases"/>
    <property type="match status" value="1"/>
</dbReference>
<feature type="signal peptide" evidence="1">
    <location>
        <begin position="1"/>
        <end position="33"/>
    </location>
</feature>
<dbReference type="InterPro" id="IPR006311">
    <property type="entry name" value="TAT_signal"/>
</dbReference>
<evidence type="ECO:0000256" key="1">
    <source>
        <dbReference type="SAM" id="SignalP"/>
    </source>
</evidence>
<dbReference type="Pfam" id="PF03644">
    <property type="entry name" value="Glyco_hydro_85"/>
    <property type="match status" value="1"/>
</dbReference>
<feature type="domain" description="Cytosolic endo-beta-N-acetylglucosaminidase TIM barrel" evidence="2">
    <location>
        <begin position="155"/>
        <end position="485"/>
    </location>
</feature>
<dbReference type="Proteomes" id="UP000755585">
    <property type="component" value="Unassembled WGS sequence"/>
</dbReference>
<comment type="caution">
    <text evidence="3">The sequence shown here is derived from an EMBL/GenBank/DDBJ whole genome shotgun (WGS) entry which is preliminary data.</text>
</comment>
<organism evidence="3 4">
    <name type="scientific">Kribbella aluminosa</name>
    <dbReference type="NCBI Taxonomy" id="416017"/>
    <lineage>
        <taxon>Bacteria</taxon>
        <taxon>Bacillati</taxon>
        <taxon>Actinomycetota</taxon>
        <taxon>Actinomycetes</taxon>
        <taxon>Propionibacteriales</taxon>
        <taxon>Kribbellaceae</taxon>
        <taxon>Kribbella</taxon>
    </lineage>
</organism>
<protein>
    <submittedName>
        <fullName evidence="3">Endo-beta-N-acetylglucosaminidase D</fullName>
    </submittedName>
</protein>
<evidence type="ECO:0000313" key="4">
    <source>
        <dbReference type="Proteomes" id="UP000755585"/>
    </source>
</evidence>
<dbReference type="InterPro" id="IPR032979">
    <property type="entry name" value="ENGase"/>
</dbReference>
<dbReference type="PROSITE" id="PS51318">
    <property type="entry name" value="TAT"/>
    <property type="match status" value="1"/>
</dbReference>
<dbReference type="InterPro" id="IPR005201">
    <property type="entry name" value="TIM_ENGase"/>
</dbReference>
<dbReference type="PANTHER" id="PTHR13246:SF1">
    <property type="entry name" value="CYTOSOLIC ENDO-BETA-N-ACETYLGLUCOSAMINIDASE"/>
    <property type="match status" value="1"/>
</dbReference>
<keyword evidence="4" id="KW-1185">Reference proteome</keyword>
<evidence type="ECO:0000313" key="3">
    <source>
        <dbReference type="EMBL" id="MBP2355470.1"/>
    </source>
</evidence>
<sequence length="718" mass="76836">MSDPVKVSRRTLVTVGGAGLAVALAGGGGTAAAASGGVAAEGAPGGVVENGAPGGVAAGGAGGRVAGAVPKPGSGGIPPGPSTYGWNPADLLDFDPARHPWGRHLRCLVPLAPRIAPFAPTQAHPDLDPGVRLSTLSLDDAGTIYEGRNQPIGLEGHTYTQRFWPYIDVWGTWHGQVLPSVPSDVVANPGAPGRNYGVIDIPNPGWTEAAHKNGVKTIGGWFWPRSGVDFGEFLVQAADGSFPVGDKLIEIRRYFGFDGLFINQEATITTTQAGKLRDLFRYIKAQDPAFYLQYYDADLPNGDLDYQNTLNARNVPWLGSPGDQTVDSIFINYGWPYADSDLSGSAKTATAAGFDPRAVAFAGVEHQQGGFNPEECFTDYAYPGHPGPVSVGLFVEDQYWATAANSGATTTPEGRAKYRDLEQRFWSGPTGNPATSGRLEPRKPPYRTDVLNYKKWDGIAHGIVERSTYGALPIVTSFNIGVGSTFYLDGKQVRDSGWDNQGCADRSLTWQFWTDGVTVTLDESTAYEGAHSLALSGTGVMHLFKTDITQAAATEVRVVAQGLSTLEVGVTRRTNPGSVKWIRLTAARRSAGWTEYRGRVPRDNDRIARISLRTSGSGHLGKILLADARTADTAPTRPRIFTVADAGPGAGATRHLTFAWHLQPDATAYDVLQNHRWLGRVHRDVFFAESVDLTNGRTFDLVPIAPNGNRGPSIRTTL</sequence>
<dbReference type="Gene3D" id="2.60.120.260">
    <property type="entry name" value="Galactose-binding domain-like"/>
    <property type="match status" value="1"/>
</dbReference>
<reference evidence="3 4" key="1">
    <citation type="submission" date="2021-03" db="EMBL/GenBank/DDBJ databases">
        <title>Sequencing the genomes of 1000 actinobacteria strains.</title>
        <authorList>
            <person name="Klenk H.-P."/>
        </authorList>
    </citation>
    <scope>NUCLEOTIDE SEQUENCE [LARGE SCALE GENOMIC DNA]</scope>
    <source>
        <strain evidence="3 4">DSM 18824</strain>
    </source>
</reference>
<keyword evidence="1" id="KW-0732">Signal</keyword>
<dbReference type="RefSeq" id="WP_209698129.1">
    <property type="nucleotide sequence ID" value="NZ_BAAAVU010000017.1"/>
</dbReference>
<dbReference type="PANTHER" id="PTHR13246">
    <property type="entry name" value="ENDO BETA N-ACETYLGLUCOSAMINIDASE"/>
    <property type="match status" value="1"/>
</dbReference>
<accession>A0ABS4UV30</accession>
<gene>
    <name evidence="3" type="ORF">JOF29_006580</name>
</gene>
<proteinExistence type="predicted"/>
<feature type="chain" id="PRO_5047212204" evidence="1">
    <location>
        <begin position="34"/>
        <end position="718"/>
    </location>
</feature>
<name>A0ABS4UV30_9ACTN</name>
<evidence type="ECO:0000259" key="2">
    <source>
        <dbReference type="Pfam" id="PF03644"/>
    </source>
</evidence>